<keyword evidence="4" id="KW-1185">Reference proteome</keyword>
<dbReference type="Proteomes" id="UP001212042">
    <property type="component" value="Unassembled WGS sequence"/>
</dbReference>
<dbReference type="RefSeq" id="WP_271349404.1">
    <property type="nucleotide sequence ID" value="NZ_JAQJZJ010000010.1"/>
</dbReference>
<evidence type="ECO:0000313" key="3">
    <source>
        <dbReference type="EMBL" id="MDA7088506.1"/>
    </source>
</evidence>
<dbReference type="Gene3D" id="3.90.550.10">
    <property type="entry name" value="Spore Coat Polysaccharide Biosynthesis Protein SpsA, Chain A"/>
    <property type="match status" value="1"/>
</dbReference>
<keyword evidence="1" id="KW-0472">Membrane</keyword>
<protein>
    <submittedName>
        <fullName evidence="3">Glycosyltransferase family 2 protein</fullName>
    </submittedName>
</protein>
<dbReference type="PANTHER" id="PTHR43685">
    <property type="entry name" value="GLYCOSYLTRANSFERASE"/>
    <property type="match status" value="1"/>
</dbReference>
<proteinExistence type="predicted"/>
<evidence type="ECO:0000313" key="4">
    <source>
        <dbReference type="Proteomes" id="UP001212042"/>
    </source>
</evidence>
<comment type="caution">
    <text evidence="3">The sequence shown here is derived from an EMBL/GenBank/DDBJ whole genome shotgun (WGS) entry which is preliminary data.</text>
</comment>
<dbReference type="EMBL" id="JAQJZJ010000010">
    <property type="protein sequence ID" value="MDA7088506.1"/>
    <property type="molecule type" value="Genomic_DNA"/>
</dbReference>
<reference evidence="3 4" key="1">
    <citation type="submission" date="2023-01" db="EMBL/GenBank/DDBJ databases">
        <title>Pseudomonas SA3-5T sp. nov., isolated from tidal flat sediment.</title>
        <authorList>
            <person name="Kim H.S."/>
            <person name="Kim J.-S."/>
            <person name="Suh M.K."/>
            <person name="Eom M.K."/>
            <person name="Lee J.-S."/>
        </authorList>
    </citation>
    <scope>NUCLEOTIDE SEQUENCE [LARGE SCALE GENOMIC DNA]</scope>
    <source>
        <strain evidence="3 4">SA3-5</strain>
    </source>
</reference>
<dbReference type="InterPro" id="IPR029044">
    <property type="entry name" value="Nucleotide-diphossugar_trans"/>
</dbReference>
<dbReference type="InterPro" id="IPR050834">
    <property type="entry name" value="Glycosyltransf_2"/>
</dbReference>
<name>A0ABT4XJW3_9PSED</name>
<evidence type="ECO:0000259" key="2">
    <source>
        <dbReference type="Pfam" id="PF00535"/>
    </source>
</evidence>
<dbReference type="InterPro" id="IPR001173">
    <property type="entry name" value="Glyco_trans_2-like"/>
</dbReference>
<keyword evidence="1" id="KW-0997">Cell inner membrane</keyword>
<gene>
    <name evidence="3" type="ORF">PH586_19170</name>
</gene>
<sequence>MVEKMGSRKRFSVVIPLYNKDSHIVSTLNSVVEQTFTDFEIIIVDDGSTDTSLQQARSVSDQRIKIVEQGNQGVSVARNRGVQEAEGDYIAFLDADDHWYPWHLEELNCLIDSYPGRGVYSVAHEIWRGGKKYHPAQFCSLGFTGVVEEFFEAFSKSLALVNSTTACLPRDLLIRMGGFPEGIKKGEDVYIWIKASIEKSLVYSDRVCARYNQDAQCRSNRNYSGEVPYYLLWLDEVIFSGALEEAHEKGAFKFLQSGIFYNAAGYRLDGNKGAFKNIKKLRASRYLKLRLLLLALELAPRRLLMFAQRHRHTQA</sequence>
<keyword evidence="1" id="KW-1003">Cell membrane</keyword>
<dbReference type="CDD" id="cd00761">
    <property type="entry name" value="Glyco_tranf_GTA_type"/>
    <property type="match status" value="1"/>
</dbReference>
<organism evidence="3 4">
    <name type="scientific">Pseudomonas aestuarii</name>
    <dbReference type="NCBI Taxonomy" id="3018340"/>
    <lineage>
        <taxon>Bacteria</taxon>
        <taxon>Pseudomonadati</taxon>
        <taxon>Pseudomonadota</taxon>
        <taxon>Gammaproteobacteria</taxon>
        <taxon>Pseudomonadales</taxon>
        <taxon>Pseudomonadaceae</taxon>
        <taxon>Pseudomonas</taxon>
    </lineage>
</organism>
<accession>A0ABT4XJW3</accession>
<feature type="domain" description="Glycosyltransferase 2-like" evidence="2">
    <location>
        <begin position="12"/>
        <end position="136"/>
    </location>
</feature>
<evidence type="ECO:0000256" key="1">
    <source>
        <dbReference type="ARBA" id="ARBA00022519"/>
    </source>
</evidence>
<dbReference type="PANTHER" id="PTHR43685:SF11">
    <property type="entry name" value="GLYCOSYLTRANSFERASE TAGX-RELATED"/>
    <property type="match status" value="1"/>
</dbReference>
<dbReference type="Pfam" id="PF00535">
    <property type="entry name" value="Glycos_transf_2"/>
    <property type="match status" value="1"/>
</dbReference>
<dbReference type="SUPFAM" id="SSF53448">
    <property type="entry name" value="Nucleotide-diphospho-sugar transferases"/>
    <property type="match status" value="1"/>
</dbReference>